<name>A0AAE1YDW6_9LAMI</name>
<dbReference type="PANTHER" id="PTHR31286:SF180">
    <property type="entry name" value="OS10G0362600 PROTEIN"/>
    <property type="match status" value="1"/>
</dbReference>
<evidence type="ECO:0000313" key="1">
    <source>
        <dbReference type="EMBL" id="KAK4428295.1"/>
    </source>
</evidence>
<keyword evidence="2" id="KW-1185">Reference proteome</keyword>
<reference evidence="1" key="1">
    <citation type="submission" date="2020-06" db="EMBL/GenBank/DDBJ databases">
        <authorList>
            <person name="Li T."/>
            <person name="Hu X."/>
            <person name="Zhang T."/>
            <person name="Song X."/>
            <person name="Zhang H."/>
            <person name="Dai N."/>
            <person name="Sheng W."/>
            <person name="Hou X."/>
            <person name="Wei L."/>
        </authorList>
    </citation>
    <scope>NUCLEOTIDE SEQUENCE</scope>
    <source>
        <strain evidence="1">3651</strain>
        <tissue evidence="1">Leaf</tissue>
    </source>
</reference>
<evidence type="ECO:0008006" key="3">
    <source>
        <dbReference type="Google" id="ProtNLM"/>
    </source>
</evidence>
<sequence>MGASFQQHESGWLIFKFTRDDRQCILAGGPYFVYGRPLLLKNMPDYFEFKEDDMSLTPVWAILPSLPLECWNTNALGKIRSRLGTPIAMDSLTKKMERVSYARILVDVDASKPLVDNMEFILPNGLTRKQPVVYEFTPKFCSDCNLFGHMKDSCQGTQPQVVVAANTAPVKPAELLQRRFSQLSGLWCNDVTRVTIRIHVTAPEL</sequence>
<gene>
    <name evidence="1" type="ORF">Salat_1129100</name>
</gene>
<dbReference type="AlphaFoldDB" id="A0AAE1YDW6"/>
<dbReference type="Proteomes" id="UP001293254">
    <property type="component" value="Unassembled WGS sequence"/>
</dbReference>
<organism evidence="1 2">
    <name type="scientific">Sesamum alatum</name>
    <dbReference type="NCBI Taxonomy" id="300844"/>
    <lineage>
        <taxon>Eukaryota</taxon>
        <taxon>Viridiplantae</taxon>
        <taxon>Streptophyta</taxon>
        <taxon>Embryophyta</taxon>
        <taxon>Tracheophyta</taxon>
        <taxon>Spermatophyta</taxon>
        <taxon>Magnoliopsida</taxon>
        <taxon>eudicotyledons</taxon>
        <taxon>Gunneridae</taxon>
        <taxon>Pentapetalae</taxon>
        <taxon>asterids</taxon>
        <taxon>lamiids</taxon>
        <taxon>Lamiales</taxon>
        <taxon>Pedaliaceae</taxon>
        <taxon>Sesamum</taxon>
    </lineage>
</organism>
<proteinExistence type="predicted"/>
<evidence type="ECO:0000313" key="2">
    <source>
        <dbReference type="Proteomes" id="UP001293254"/>
    </source>
</evidence>
<dbReference type="PANTHER" id="PTHR31286">
    <property type="entry name" value="GLYCINE-RICH CELL WALL STRUCTURAL PROTEIN 1.8-LIKE"/>
    <property type="match status" value="1"/>
</dbReference>
<dbReference type="InterPro" id="IPR040256">
    <property type="entry name" value="At4g02000-like"/>
</dbReference>
<accession>A0AAE1YDW6</accession>
<reference evidence="1" key="2">
    <citation type="journal article" date="2024" name="Plant">
        <title>Genomic evolution and insights into agronomic trait innovations of Sesamum species.</title>
        <authorList>
            <person name="Miao H."/>
            <person name="Wang L."/>
            <person name="Qu L."/>
            <person name="Liu H."/>
            <person name="Sun Y."/>
            <person name="Le M."/>
            <person name="Wang Q."/>
            <person name="Wei S."/>
            <person name="Zheng Y."/>
            <person name="Lin W."/>
            <person name="Duan Y."/>
            <person name="Cao H."/>
            <person name="Xiong S."/>
            <person name="Wang X."/>
            <person name="Wei L."/>
            <person name="Li C."/>
            <person name="Ma Q."/>
            <person name="Ju M."/>
            <person name="Zhao R."/>
            <person name="Li G."/>
            <person name="Mu C."/>
            <person name="Tian Q."/>
            <person name="Mei H."/>
            <person name="Zhang T."/>
            <person name="Gao T."/>
            <person name="Zhang H."/>
        </authorList>
    </citation>
    <scope>NUCLEOTIDE SEQUENCE</scope>
    <source>
        <strain evidence="1">3651</strain>
    </source>
</reference>
<comment type="caution">
    <text evidence="1">The sequence shown here is derived from an EMBL/GenBank/DDBJ whole genome shotgun (WGS) entry which is preliminary data.</text>
</comment>
<dbReference type="EMBL" id="JACGWO010000004">
    <property type="protein sequence ID" value="KAK4428295.1"/>
    <property type="molecule type" value="Genomic_DNA"/>
</dbReference>
<protein>
    <recommendedName>
        <fullName evidence="3">DUF4283 domain-containing protein</fullName>
    </recommendedName>
</protein>